<keyword evidence="2" id="KW-1185">Reference proteome</keyword>
<organism evidence="1 2">
    <name type="scientific">Ruminococcus callidus ATCC 27760</name>
    <dbReference type="NCBI Taxonomy" id="411473"/>
    <lineage>
        <taxon>Bacteria</taxon>
        <taxon>Bacillati</taxon>
        <taxon>Bacillota</taxon>
        <taxon>Clostridia</taxon>
        <taxon>Eubacteriales</taxon>
        <taxon>Oscillospiraceae</taxon>
        <taxon>Ruminococcus</taxon>
    </lineage>
</organism>
<feature type="non-terminal residue" evidence="1">
    <location>
        <position position="1"/>
    </location>
</feature>
<evidence type="ECO:0000313" key="2">
    <source>
        <dbReference type="Proteomes" id="UP000016662"/>
    </source>
</evidence>
<reference evidence="1 2" key="1">
    <citation type="submission" date="2013-07" db="EMBL/GenBank/DDBJ databases">
        <authorList>
            <person name="Weinstock G."/>
            <person name="Sodergren E."/>
            <person name="Wylie T."/>
            <person name="Fulton L."/>
            <person name="Fulton R."/>
            <person name="Fronick C."/>
            <person name="O'Laughlin M."/>
            <person name="Godfrey J."/>
            <person name="Miner T."/>
            <person name="Herter B."/>
            <person name="Appelbaum E."/>
            <person name="Cordes M."/>
            <person name="Lek S."/>
            <person name="Wollam A."/>
            <person name="Pepin K.H."/>
            <person name="Palsikar V.B."/>
            <person name="Mitreva M."/>
            <person name="Wilson R.K."/>
        </authorList>
    </citation>
    <scope>NUCLEOTIDE SEQUENCE [LARGE SCALE GENOMIC DNA]</scope>
    <source>
        <strain evidence="1 2">ATCC 27760</strain>
    </source>
</reference>
<sequence>KVARRSLCGIAAGIQQNYRRQFRHCADIFEIFKIPVYIPPKLCYNIGQHRTKYQTLS</sequence>
<name>U2LHZ3_9FIRM</name>
<evidence type="ECO:0000313" key="1">
    <source>
        <dbReference type="EMBL" id="ERJ89089.1"/>
    </source>
</evidence>
<dbReference type="Proteomes" id="UP000016662">
    <property type="component" value="Unassembled WGS sequence"/>
</dbReference>
<accession>U2LHZ3</accession>
<dbReference type="STRING" id="411473.RUMCAL_03025"/>
<comment type="caution">
    <text evidence="1">The sequence shown here is derived from an EMBL/GenBank/DDBJ whole genome shotgun (WGS) entry which is preliminary data.</text>
</comment>
<proteinExistence type="predicted"/>
<protein>
    <submittedName>
        <fullName evidence="1">Uncharacterized protein</fullName>
    </submittedName>
</protein>
<dbReference type="HOGENOM" id="CLU_3001358_0_0_9"/>
<dbReference type="EMBL" id="AWVF01000391">
    <property type="protein sequence ID" value="ERJ89089.1"/>
    <property type="molecule type" value="Genomic_DNA"/>
</dbReference>
<dbReference type="AlphaFoldDB" id="U2LHZ3"/>
<gene>
    <name evidence="1" type="ORF">RUMCAL_03025</name>
</gene>